<reference evidence="1 2" key="1">
    <citation type="submission" date="2019-02" db="EMBL/GenBank/DDBJ databases">
        <title>Deep-cultivation of Planctomycetes and their phenomic and genomic characterization uncovers novel biology.</title>
        <authorList>
            <person name="Wiegand S."/>
            <person name="Jogler M."/>
            <person name="Boedeker C."/>
            <person name="Pinto D."/>
            <person name="Vollmers J."/>
            <person name="Rivas-Marin E."/>
            <person name="Kohn T."/>
            <person name="Peeters S.H."/>
            <person name="Heuer A."/>
            <person name="Rast P."/>
            <person name="Oberbeckmann S."/>
            <person name="Bunk B."/>
            <person name="Jeske O."/>
            <person name="Meyerdierks A."/>
            <person name="Storesund J.E."/>
            <person name="Kallscheuer N."/>
            <person name="Luecker S."/>
            <person name="Lage O.M."/>
            <person name="Pohl T."/>
            <person name="Merkel B.J."/>
            <person name="Hornburger P."/>
            <person name="Mueller R.-W."/>
            <person name="Bruemmer F."/>
            <person name="Labrenz M."/>
            <person name="Spormann A.M."/>
            <person name="Op den Camp H."/>
            <person name="Overmann J."/>
            <person name="Amann R."/>
            <person name="Jetten M.S.M."/>
            <person name="Mascher T."/>
            <person name="Medema M.H."/>
            <person name="Devos D.P."/>
            <person name="Kaster A.-K."/>
            <person name="Ovreas L."/>
            <person name="Rohde M."/>
            <person name="Galperin M.Y."/>
            <person name="Jogler C."/>
        </authorList>
    </citation>
    <scope>NUCLEOTIDE SEQUENCE [LARGE SCALE GENOMIC DNA]</scope>
    <source>
        <strain evidence="1 2">ElP</strain>
    </source>
</reference>
<dbReference type="RefSeq" id="WP_197446523.1">
    <property type="nucleotide sequence ID" value="NZ_CP036426.1"/>
</dbReference>
<dbReference type="AlphaFoldDB" id="A0A518HCA2"/>
<proteinExistence type="predicted"/>
<evidence type="ECO:0000313" key="2">
    <source>
        <dbReference type="Proteomes" id="UP000317835"/>
    </source>
</evidence>
<name>A0A518HCA2_9BACT</name>
<organism evidence="1 2">
    <name type="scientific">Tautonia plasticadhaerens</name>
    <dbReference type="NCBI Taxonomy" id="2527974"/>
    <lineage>
        <taxon>Bacteria</taxon>
        <taxon>Pseudomonadati</taxon>
        <taxon>Planctomycetota</taxon>
        <taxon>Planctomycetia</taxon>
        <taxon>Isosphaerales</taxon>
        <taxon>Isosphaeraceae</taxon>
        <taxon>Tautonia</taxon>
    </lineage>
</organism>
<accession>A0A518HCA2</accession>
<dbReference type="EMBL" id="CP036426">
    <property type="protein sequence ID" value="QDV38495.1"/>
    <property type="molecule type" value="Genomic_DNA"/>
</dbReference>
<protein>
    <submittedName>
        <fullName evidence="1">Uncharacterized protein</fullName>
    </submittedName>
</protein>
<dbReference type="Proteomes" id="UP000317835">
    <property type="component" value="Chromosome"/>
</dbReference>
<gene>
    <name evidence="1" type="ORF">ElP_64500</name>
</gene>
<keyword evidence="2" id="KW-1185">Reference proteome</keyword>
<dbReference type="KEGG" id="tpla:ElP_64500"/>
<evidence type="ECO:0000313" key="1">
    <source>
        <dbReference type="EMBL" id="QDV38495.1"/>
    </source>
</evidence>
<sequence length="48" mass="5312">MDVLEVPDGTPALIGQLPLEHLDFVVDLRSRTLIGNPAHGGEHIYELY</sequence>